<comment type="subcellular location">
    <subcellularLocation>
        <location evidence="6">Golgi apparatus membrane</location>
        <topology evidence="6">Multi-pass membrane protein</topology>
    </subcellularLocation>
    <subcellularLocation>
        <location evidence="1">Membrane</location>
        <topology evidence="1">Multi-pass membrane protein</topology>
    </subcellularLocation>
</comment>
<proteinExistence type="inferred from homology"/>
<dbReference type="GeneID" id="14887447"/>
<evidence type="ECO:0000256" key="6">
    <source>
        <dbReference type="RuleBase" id="RU361264"/>
    </source>
</evidence>
<dbReference type="InterPro" id="IPR006977">
    <property type="entry name" value="Yip1_dom"/>
</dbReference>
<feature type="region of interest" description="Disordered" evidence="7">
    <location>
        <begin position="42"/>
        <end position="68"/>
    </location>
</feature>
<evidence type="ECO:0000256" key="1">
    <source>
        <dbReference type="ARBA" id="ARBA00004141"/>
    </source>
</evidence>
<dbReference type="OMA" id="PIWISVT"/>
<feature type="transmembrane region" description="Helical" evidence="6">
    <location>
        <begin position="245"/>
        <end position="273"/>
    </location>
</feature>
<gene>
    <name evidence="9" type="ORF">EIN_223510</name>
</gene>
<feature type="domain" description="Yip1" evidence="8">
    <location>
        <begin position="102"/>
        <end position="257"/>
    </location>
</feature>
<evidence type="ECO:0000256" key="4">
    <source>
        <dbReference type="ARBA" id="ARBA00022989"/>
    </source>
</evidence>
<dbReference type="EMBL" id="KB206756">
    <property type="protein sequence ID" value="ELP88148.1"/>
    <property type="molecule type" value="Genomic_DNA"/>
</dbReference>
<comment type="similarity">
    <text evidence="2 6">Belongs to the YIP1 family.</text>
</comment>
<dbReference type="KEGG" id="eiv:EIN_223510"/>
<dbReference type="PANTHER" id="PTHR12822">
    <property type="entry name" value="PROTEIN YIPF"/>
    <property type="match status" value="1"/>
</dbReference>
<accession>A0A0A1U848</accession>
<dbReference type="GO" id="GO:0000139">
    <property type="term" value="C:Golgi membrane"/>
    <property type="evidence" value="ECO:0007669"/>
    <property type="project" value="UniProtKB-SubCell"/>
</dbReference>
<reference evidence="9 10" key="1">
    <citation type="submission" date="2012-10" db="EMBL/GenBank/DDBJ databases">
        <authorList>
            <person name="Zafar N."/>
            <person name="Inman J."/>
            <person name="Hall N."/>
            <person name="Lorenzi H."/>
            <person name="Caler E."/>
        </authorList>
    </citation>
    <scope>NUCLEOTIDE SEQUENCE [LARGE SCALE GENOMIC DNA]</scope>
    <source>
        <strain evidence="9 10">IP1</strain>
    </source>
</reference>
<evidence type="ECO:0000256" key="5">
    <source>
        <dbReference type="ARBA" id="ARBA00023136"/>
    </source>
</evidence>
<dbReference type="Proteomes" id="UP000014680">
    <property type="component" value="Unassembled WGS sequence"/>
</dbReference>
<keyword evidence="3 6" id="KW-0812">Transmembrane</keyword>
<evidence type="ECO:0000256" key="7">
    <source>
        <dbReference type="SAM" id="MobiDB-lite"/>
    </source>
</evidence>
<feature type="transmembrane region" description="Helical" evidence="6">
    <location>
        <begin position="154"/>
        <end position="175"/>
    </location>
</feature>
<evidence type="ECO:0000259" key="8">
    <source>
        <dbReference type="Pfam" id="PF04893"/>
    </source>
</evidence>
<keyword evidence="5 6" id="KW-0472">Membrane</keyword>
<dbReference type="InterPro" id="IPR039765">
    <property type="entry name" value="Yip5/YIPF1/YIPF2"/>
</dbReference>
<feature type="transmembrane region" description="Helical" evidence="6">
    <location>
        <begin position="187"/>
        <end position="209"/>
    </location>
</feature>
<dbReference type="VEuPathDB" id="AmoebaDB:EIN_223510"/>
<dbReference type="Pfam" id="PF04893">
    <property type="entry name" value="Yip1"/>
    <property type="match status" value="1"/>
</dbReference>
<evidence type="ECO:0000256" key="3">
    <source>
        <dbReference type="ARBA" id="ARBA00022692"/>
    </source>
</evidence>
<dbReference type="GO" id="GO:0031267">
    <property type="term" value="F:small GTPase binding"/>
    <property type="evidence" value="ECO:0007669"/>
    <property type="project" value="InterPro"/>
</dbReference>
<organism evidence="9 10">
    <name type="scientific">Entamoeba invadens IP1</name>
    <dbReference type="NCBI Taxonomy" id="370355"/>
    <lineage>
        <taxon>Eukaryota</taxon>
        <taxon>Amoebozoa</taxon>
        <taxon>Evosea</taxon>
        <taxon>Archamoebae</taxon>
        <taxon>Mastigamoebida</taxon>
        <taxon>Entamoebidae</taxon>
        <taxon>Entamoeba</taxon>
    </lineage>
</organism>
<feature type="transmembrane region" description="Helical" evidence="6">
    <location>
        <begin position="121"/>
        <end position="142"/>
    </location>
</feature>
<protein>
    <recommendedName>
        <fullName evidence="6">Protein YIPF</fullName>
    </recommendedName>
</protein>
<feature type="transmembrane region" description="Helical" evidence="6">
    <location>
        <begin position="216"/>
        <end position="239"/>
    </location>
</feature>
<evidence type="ECO:0000256" key="2">
    <source>
        <dbReference type="ARBA" id="ARBA00010596"/>
    </source>
</evidence>
<feature type="compositionally biased region" description="Basic and acidic residues" evidence="7">
    <location>
        <begin position="54"/>
        <end position="66"/>
    </location>
</feature>
<evidence type="ECO:0000313" key="10">
    <source>
        <dbReference type="Proteomes" id="UP000014680"/>
    </source>
</evidence>
<dbReference type="RefSeq" id="XP_004254919.1">
    <property type="nucleotide sequence ID" value="XM_004254871.1"/>
</dbReference>
<name>A0A0A1U848_ENTIV</name>
<sequence>MSNAQNLQNPFLNVDDSNESGFVVGDNAGFAQPASVDFSAQQNQNILPPPSTNDEEKQPDDTKVPAEGEEQQEYHWYQFYKPEFYSRWFNVETSDVLKRMFWGLIPFFGNFFKQTETNPDLYGTIWIPMTVIFVTFFSGSLGSMIRNKVDYQKLTIITGTILVYIIFIPIILWAVCRFAYKVKNSLVSYYCLFGYAYIVYVVVIPLCAIPFWYVQIPLVCVGCALMSLTVFKNLFQLLWENTKKLYVIITLAVLLVINLVVAAILIVCFYYYLIVCGMESSLTCSTQSGQISINFLKKLILTFISIKCYSNVF</sequence>
<dbReference type="PANTHER" id="PTHR12822:SF2">
    <property type="entry name" value="PROTEIN YIPF"/>
    <property type="match status" value="1"/>
</dbReference>
<evidence type="ECO:0000313" key="9">
    <source>
        <dbReference type="EMBL" id="ELP88148.1"/>
    </source>
</evidence>
<keyword evidence="4 6" id="KW-1133">Transmembrane helix</keyword>
<keyword evidence="10" id="KW-1185">Reference proteome</keyword>
<dbReference type="GO" id="GO:0016192">
    <property type="term" value="P:vesicle-mediated transport"/>
    <property type="evidence" value="ECO:0007669"/>
    <property type="project" value="InterPro"/>
</dbReference>
<dbReference type="AlphaFoldDB" id="A0A0A1U848"/>
<dbReference type="OrthoDB" id="29739at2759"/>